<dbReference type="InterPro" id="IPR000591">
    <property type="entry name" value="DEP_dom"/>
</dbReference>
<evidence type="ECO:0000313" key="2">
    <source>
        <dbReference type="EMBL" id="KAK3097684.1"/>
    </source>
</evidence>
<gene>
    <name evidence="2" type="ORF">FSP39_012092</name>
</gene>
<name>A0AA88YIP0_PINIB</name>
<accession>A0AA88YIP0</accession>
<feature type="domain" description="DEP" evidence="1">
    <location>
        <begin position="29"/>
        <end position="117"/>
    </location>
</feature>
<keyword evidence="3" id="KW-1185">Reference proteome</keyword>
<dbReference type="PANTHER" id="PTHR16206">
    <property type="entry name" value="DEP DOMAIN-CONTAINING"/>
    <property type="match status" value="1"/>
</dbReference>
<comment type="caution">
    <text evidence="2">The sequence shown here is derived from an EMBL/GenBank/DDBJ whole genome shotgun (WGS) entry which is preliminary data.</text>
</comment>
<dbReference type="PROSITE" id="PS50186">
    <property type="entry name" value="DEP"/>
    <property type="match status" value="1"/>
</dbReference>
<dbReference type="Pfam" id="PF00610">
    <property type="entry name" value="DEP"/>
    <property type="match status" value="1"/>
</dbReference>
<organism evidence="2 3">
    <name type="scientific">Pinctada imbricata</name>
    <name type="common">Atlantic pearl-oyster</name>
    <name type="synonym">Pinctada martensii</name>
    <dbReference type="NCBI Taxonomy" id="66713"/>
    <lineage>
        <taxon>Eukaryota</taxon>
        <taxon>Metazoa</taxon>
        <taxon>Spiralia</taxon>
        <taxon>Lophotrochozoa</taxon>
        <taxon>Mollusca</taxon>
        <taxon>Bivalvia</taxon>
        <taxon>Autobranchia</taxon>
        <taxon>Pteriomorphia</taxon>
        <taxon>Pterioida</taxon>
        <taxon>Pterioidea</taxon>
        <taxon>Pteriidae</taxon>
        <taxon>Pinctada</taxon>
    </lineage>
</organism>
<dbReference type="SUPFAM" id="SSF46785">
    <property type="entry name" value="Winged helix' DNA-binding domain"/>
    <property type="match status" value="1"/>
</dbReference>
<dbReference type="Proteomes" id="UP001186944">
    <property type="component" value="Unassembled WGS sequence"/>
</dbReference>
<evidence type="ECO:0000313" key="3">
    <source>
        <dbReference type="Proteomes" id="UP001186944"/>
    </source>
</evidence>
<protein>
    <recommendedName>
        <fullName evidence="1">DEP domain-containing protein</fullName>
    </recommendedName>
</protein>
<evidence type="ECO:0000259" key="1">
    <source>
        <dbReference type="PROSITE" id="PS50186"/>
    </source>
</evidence>
<dbReference type="EMBL" id="VSWD01000007">
    <property type="protein sequence ID" value="KAK3097684.1"/>
    <property type="molecule type" value="Genomic_DNA"/>
</dbReference>
<dbReference type="Gene3D" id="1.10.10.10">
    <property type="entry name" value="Winged helix-like DNA-binding domain superfamily/Winged helix DNA-binding domain"/>
    <property type="match status" value="1"/>
</dbReference>
<sequence length="533" mass="60873">MVNSNSIRWGDRKGPFRATQIWNEIVDHMKSNIVCKRHRLKMRNYDNCFTGAHAVDVVMTYLLSDRNTFSTDLSRDKAIKLCQSLMDRHVFSSVSSRSSEVKKGFDDSHNKLFRFVNPDSESNINETSTIIETSSDEDQDYSIVEDGRGNQSIRISSENDQDFLDDSIICNPVAVNKKGQVLHEIINLHQSFTRRKSRSSLKADTSILSRSGKEKTAEVSPSAIEGLWKEVALCQLLTIIDLPFLDGILTADKNEKKHIKQNIVISNVVAKHYNMPANGINNVTDSVMRSALNCIECLPKGLLVLEREFVKECHPAAKIQAFQVLSEHYSKIEEPLLPERFLDLHLNILNLVLQQKNKLALEALQLDMIILPWNIKEELHRLLKFMSACASLEEFQLDSKVDNENLILDTFTDCIIRHKVVAHKLARVLVLFLMNNLQEIFTIPKIIKDRVASRMDDLKTGEVSPVRDITYCSQVSLEQYKKQAVEGTKSALVDMMNGILDNTTISLKEKKQRLKQFQKCHPQLYAQHFSEML</sequence>
<reference evidence="2" key="1">
    <citation type="submission" date="2019-08" db="EMBL/GenBank/DDBJ databases">
        <title>The improved chromosome-level genome for the pearl oyster Pinctada fucata martensii using PacBio sequencing and Hi-C.</title>
        <authorList>
            <person name="Zheng Z."/>
        </authorList>
    </citation>
    <scope>NUCLEOTIDE SEQUENCE</scope>
    <source>
        <strain evidence="2">ZZ-2019</strain>
        <tissue evidence="2">Adductor muscle</tissue>
    </source>
</reference>
<dbReference type="AlphaFoldDB" id="A0AA88YIP0"/>
<dbReference type="PANTHER" id="PTHR16206:SF19">
    <property type="entry name" value="DEP DOMAIN-CONTAINING PROTEIN"/>
    <property type="match status" value="1"/>
</dbReference>
<dbReference type="InterPro" id="IPR036390">
    <property type="entry name" value="WH_DNA-bd_sf"/>
</dbReference>
<dbReference type="GO" id="GO:0035556">
    <property type="term" value="P:intracellular signal transduction"/>
    <property type="evidence" value="ECO:0007669"/>
    <property type="project" value="InterPro"/>
</dbReference>
<proteinExistence type="predicted"/>
<dbReference type="InterPro" id="IPR036388">
    <property type="entry name" value="WH-like_DNA-bd_sf"/>
</dbReference>
<dbReference type="SMART" id="SM00049">
    <property type="entry name" value="DEP"/>
    <property type="match status" value="1"/>
</dbReference>